<evidence type="ECO:0000313" key="2">
    <source>
        <dbReference type="EMBL" id="KAL3775989.1"/>
    </source>
</evidence>
<evidence type="ECO:0000313" key="3">
    <source>
        <dbReference type="Proteomes" id="UP001530400"/>
    </source>
</evidence>
<evidence type="ECO:0000256" key="1">
    <source>
        <dbReference type="SAM" id="MobiDB-lite"/>
    </source>
</evidence>
<keyword evidence="3" id="KW-1185">Reference proteome</keyword>
<feature type="compositionally biased region" description="Basic and acidic residues" evidence="1">
    <location>
        <begin position="12"/>
        <end position="21"/>
    </location>
</feature>
<gene>
    <name evidence="2" type="ORF">ACHAWO_003954</name>
</gene>
<dbReference type="Proteomes" id="UP001530400">
    <property type="component" value="Unassembled WGS sequence"/>
</dbReference>
<feature type="region of interest" description="Disordered" evidence="1">
    <location>
        <begin position="114"/>
        <end position="149"/>
    </location>
</feature>
<organism evidence="2 3">
    <name type="scientific">Cyclotella atomus</name>
    <dbReference type="NCBI Taxonomy" id="382360"/>
    <lineage>
        <taxon>Eukaryota</taxon>
        <taxon>Sar</taxon>
        <taxon>Stramenopiles</taxon>
        <taxon>Ochrophyta</taxon>
        <taxon>Bacillariophyta</taxon>
        <taxon>Coscinodiscophyceae</taxon>
        <taxon>Thalassiosirophycidae</taxon>
        <taxon>Stephanodiscales</taxon>
        <taxon>Stephanodiscaceae</taxon>
        <taxon>Cyclotella</taxon>
    </lineage>
</organism>
<proteinExistence type="predicted"/>
<feature type="compositionally biased region" description="Polar residues" evidence="1">
    <location>
        <begin position="26"/>
        <end position="38"/>
    </location>
</feature>
<accession>A0ABD3NJ12</accession>
<protein>
    <submittedName>
        <fullName evidence="2">Uncharacterized protein</fullName>
    </submittedName>
</protein>
<feature type="compositionally biased region" description="Basic and acidic residues" evidence="1">
    <location>
        <begin position="121"/>
        <end position="130"/>
    </location>
</feature>
<feature type="compositionally biased region" description="Polar residues" evidence="1">
    <location>
        <begin position="135"/>
        <end position="147"/>
    </location>
</feature>
<sequence length="231" mass="24502">MTVFSHAAEDEDKPKPKPLDKDGEDNSNPKGSGGNETDVSSIESSSASVIVGAYYAMSPIGVALLPTVYYSRFVNYSKAVTFCAKESASAPNALATDRSWLLIANAVREHAVFSHAAEDEDKPKPTSIDKDGEDNSNPKGSGGNETDVSSIESSSASVIVGAYYAMSPIGVALLPTVYYSRFVNYSKAVTFCAKESASAPNALATDRSWLLIANAVREHGVCLCIFILLSQ</sequence>
<comment type="caution">
    <text evidence="2">The sequence shown here is derived from an EMBL/GenBank/DDBJ whole genome shotgun (WGS) entry which is preliminary data.</text>
</comment>
<feature type="region of interest" description="Disordered" evidence="1">
    <location>
        <begin position="1"/>
        <end position="42"/>
    </location>
</feature>
<name>A0ABD3NJ12_9STRA</name>
<dbReference type="AlphaFoldDB" id="A0ABD3NJ12"/>
<reference evidence="2 3" key="1">
    <citation type="submission" date="2024-10" db="EMBL/GenBank/DDBJ databases">
        <title>Updated reference genomes for cyclostephanoid diatoms.</title>
        <authorList>
            <person name="Roberts W.R."/>
            <person name="Alverson A.J."/>
        </authorList>
    </citation>
    <scope>NUCLEOTIDE SEQUENCE [LARGE SCALE GENOMIC DNA]</scope>
    <source>
        <strain evidence="2 3">AJA010-31</strain>
    </source>
</reference>
<dbReference type="EMBL" id="JALLPJ020001124">
    <property type="protein sequence ID" value="KAL3775989.1"/>
    <property type="molecule type" value="Genomic_DNA"/>
</dbReference>